<gene>
    <name evidence="17" type="primary">ribF</name>
    <name evidence="17" type="ORF">H9808_07920</name>
</gene>
<evidence type="ECO:0000256" key="7">
    <source>
        <dbReference type="ARBA" id="ARBA00022695"/>
    </source>
</evidence>
<dbReference type="EC" id="2.7.1.26" evidence="15"/>
<name>A0A9D2G279_9LACT</name>
<evidence type="ECO:0000256" key="4">
    <source>
        <dbReference type="ARBA" id="ARBA00022630"/>
    </source>
</evidence>
<dbReference type="EC" id="2.7.7.2" evidence="15"/>
<comment type="similarity">
    <text evidence="15">Belongs to the ribF family.</text>
</comment>
<dbReference type="PANTHER" id="PTHR22749">
    <property type="entry name" value="RIBOFLAVIN KINASE/FMN ADENYLYLTRANSFERASE"/>
    <property type="match status" value="1"/>
</dbReference>
<keyword evidence="9 15" id="KW-0418">Kinase</keyword>
<keyword evidence="4 15" id="KW-0285">Flavoprotein</keyword>
<dbReference type="InterPro" id="IPR023468">
    <property type="entry name" value="Riboflavin_kinase"/>
</dbReference>
<dbReference type="Proteomes" id="UP000824106">
    <property type="component" value="Unassembled WGS sequence"/>
</dbReference>
<comment type="pathway">
    <text evidence="3 15">Cofactor biosynthesis; FMN biosynthesis; FMN from riboflavin (ATP route): step 1/1.</text>
</comment>
<accession>A0A9D2G279</accession>
<proteinExistence type="inferred from homology"/>
<dbReference type="CDD" id="cd02064">
    <property type="entry name" value="FAD_synthetase_N"/>
    <property type="match status" value="1"/>
</dbReference>
<dbReference type="PIRSF" id="PIRSF004491">
    <property type="entry name" value="FAD_Synth"/>
    <property type="match status" value="1"/>
</dbReference>
<dbReference type="GO" id="GO:0005524">
    <property type="term" value="F:ATP binding"/>
    <property type="evidence" value="ECO:0007669"/>
    <property type="project" value="UniProtKB-UniRule"/>
</dbReference>
<evidence type="ECO:0000313" key="18">
    <source>
        <dbReference type="Proteomes" id="UP000824106"/>
    </source>
</evidence>
<dbReference type="GO" id="GO:0009231">
    <property type="term" value="P:riboflavin biosynthetic process"/>
    <property type="evidence" value="ECO:0007669"/>
    <property type="project" value="InterPro"/>
</dbReference>
<dbReference type="NCBIfam" id="TIGR00083">
    <property type="entry name" value="ribF"/>
    <property type="match status" value="1"/>
</dbReference>
<protein>
    <recommendedName>
        <fullName evidence="15">Riboflavin biosynthesis protein</fullName>
    </recommendedName>
    <domain>
        <recommendedName>
            <fullName evidence="15">Riboflavin kinase</fullName>
            <ecNumber evidence="15">2.7.1.26</ecNumber>
        </recommendedName>
        <alternativeName>
            <fullName evidence="15">Flavokinase</fullName>
        </alternativeName>
    </domain>
    <domain>
        <recommendedName>
            <fullName evidence="15">FMN adenylyltransferase</fullName>
            <ecNumber evidence="15">2.7.7.2</ecNumber>
        </recommendedName>
        <alternativeName>
            <fullName evidence="15">FAD pyrophosphorylase</fullName>
        </alternativeName>
        <alternativeName>
            <fullName evidence="15">FAD synthase</fullName>
        </alternativeName>
    </domain>
</protein>
<evidence type="ECO:0000313" key="17">
    <source>
        <dbReference type="EMBL" id="HIZ71669.1"/>
    </source>
</evidence>
<evidence type="ECO:0000256" key="3">
    <source>
        <dbReference type="ARBA" id="ARBA00005201"/>
    </source>
</evidence>
<dbReference type="EMBL" id="DXAZ01000129">
    <property type="protein sequence ID" value="HIZ71669.1"/>
    <property type="molecule type" value="Genomic_DNA"/>
</dbReference>
<dbReference type="InterPro" id="IPR015865">
    <property type="entry name" value="Riboflavin_kinase_bac/euk"/>
</dbReference>
<dbReference type="GO" id="GO:0003919">
    <property type="term" value="F:FMN adenylyltransferase activity"/>
    <property type="evidence" value="ECO:0007669"/>
    <property type="project" value="UniProtKB-UniRule"/>
</dbReference>
<dbReference type="InterPro" id="IPR014729">
    <property type="entry name" value="Rossmann-like_a/b/a_fold"/>
</dbReference>
<feature type="domain" description="Riboflavin kinase" evidence="16">
    <location>
        <begin position="186"/>
        <end position="311"/>
    </location>
</feature>
<dbReference type="InterPro" id="IPR023465">
    <property type="entry name" value="Riboflavin_kinase_dom_sf"/>
</dbReference>
<comment type="caution">
    <text evidence="17">The sequence shown here is derived from an EMBL/GenBank/DDBJ whole genome shotgun (WGS) entry which is preliminary data.</text>
</comment>
<keyword evidence="7 15" id="KW-0548">Nucleotidyltransferase</keyword>
<keyword evidence="12" id="KW-0511">Multifunctional enzyme</keyword>
<evidence type="ECO:0000259" key="16">
    <source>
        <dbReference type="SMART" id="SM00904"/>
    </source>
</evidence>
<reference evidence="17" key="1">
    <citation type="journal article" date="2021" name="PeerJ">
        <title>Extensive microbial diversity within the chicken gut microbiome revealed by metagenomics and culture.</title>
        <authorList>
            <person name="Gilroy R."/>
            <person name="Ravi A."/>
            <person name="Getino M."/>
            <person name="Pursley I."/>
            <person name="Horton D.L."/>
            <person name="Alikhan N.F."/>
            <person name="Baker D."/>
            <person name="Gharbi K."/>
            <person name="Hall N."/>
            <person name="Watson M."/>
            <person name="Adriaenssens E.M."/>
            <person name="Foster-Nyarko E."/>
            <person name="Jarju S."/>
            <person name="Secka A."/>
            <person name="Antonio M."/>
            <person name="Oren A."/>
            <person name="Chaudhuri R.R."/>
            <person name="La Ragione R."/>
            <person name="Hildebrand F."/>
            <person name="Pallen M.J."/>
        </authorList>
    </citation>
    <scope>NUCLEOTIDE SEQUENCE</scope>
    <source>
        <strain evidence="17">CHK169-4300</strain>
    </source>
</reference>
<dbReference type="SMART" id="SM00904">
    <property type="entry name" value="Flavokinase"/>
    <property type="match status" value="1"/>
</dbReference>
<dbReference type="AlphaFoldDB" id="A0A9D2G279"/>
<evidence type="ECO:0000256" key="8">
    <source>
        <dbReference type="ARBA" id="ARBA00022741"/>
    </source>
</evidence>
<dbReference type="GO" id="GO:0008531">
    <property type="term" value="F:riboflavin kinase activity"/>
    <property type="evidence" value="ECO:0007669"/>
    <property type="project" value="UniProtKB-UniRule"/>
</dbReference>
<evidence type="ECO:0000256" key="11">
    <source>
        <dbReference type="ARBA" id="ARBA00022840"/>
    </source>
</evidence>
<dbReference type="PANTHER" id="PTHR22749:SF6">
    <property type="entry name" value="RIBOFLAVIN KINASE"/>
    <property type="match status" value="1"/>
</dbReference>
<comment type="function">
    <text evidence="1">Catalyzes the phosphorylation of riboflavin to FMN followed by the adenylation of FMN to FAD.</text>
</comment>
<comment type="pathway">
    <text evidence="2 15">Cofactor biosynthesis; FAD biosynthesis; FAD from FMN: step 1/1.</text>
</comment>
<reference evidence="17" key="2">
    <citation type="submission" date="2021-04" db="EMBL/GenBank/DDBJ databases">
        <authorList>
            <person name="Gilroy R."/>
        </authorList>
    </citation>
    <scope>NUCLEOTIDE SEQUENCE</scope>
    <source>
        <strain evidence="17">CHK169-4300</strain>
    </source>
</reference>
<comment type="catalytic activity">
    <reaction evidence="14 15">
        <text>FMN + ATP + H(+) = FAD + diphosphate</text>
        <dbReference type="Rhea" id="RHEA:17237"/>
        <dbReference type="ChEBI" id="CHEBI:15378"/>
        <dbReference type="ChEBI" id="CHEBI:30616"/>
        <dbReference type="ChEBI" id="CHEBI:33019"/>
        <dbReference type="ChEBI" id="CHEBI:57692"/>
        <dbReference type="ChEBI" id="CHEBI:58210"/>
        <dbReference type="EC" id="2.7.7.2"/>
    </reaction>
</comment>
<dbReference type="InterPro" id="IPR002606">
    <property type="entry name" value="Riboflavin_kinase_bac"/>
</dbReference>
<evidence type="ECO:0000256" key="10">
    <source>
        <dbReference type="ARBA" id="ARBA00022827"/>
    </source>
</evidence>
<dbReference type="Gene3D" id="2.40.30.30">
    <property type="entry name" value="Riboflavin kinase-like"/>
    <property type="match status" value="1"/>
</dbReference>
<dbReference type="FunFam" id="3.40.50.620:FF:000021">
    <property type="entry name" value="Riboflavin biosynthesis protein"/>
    <property type="match status" value="1"/>
</dbReference>
<evidence type="ECO:0000256" key="13">
    <source>
        <dbReference type="ARBA" id="ARBA00047880"/>
    </source>
</evidence>
<evidence type="ECO:0000256" key="9">
    <source>
        <dbReference type="ARBA" id="ARBA00022777"/>
    </source>
</evidence>
<dbReference type="Pfam" id="PF01687">
    <property type="entry name" value="Flavokinase"/>
    <property type="match status" value="1"/>
</dbReference>
<keyword evidence="11 15" id="KW-0067">ATP-binding</keyword>
<comment type="catalytic activity">
    <reaction evidence="13 15">
        <text>riboflavin + ATP = FMN + ADP + H(+)</text>
        <dbReference type="Rhea" id="RHEA:14357"/>
        <dbReference type="ChEBI" id="CHEBI:15378"/>
        <dbReference type="ChEBI" id="CHEBI:30616"/>
        <dbReference type="ChEBI" id="CHEBI:57986"/>
        <dbReference type="ChEBI" id="CHEBI:58210"/>
        <dbReference type="ChEBI" id="CHEBI:456216"/>
        <dbReference type="EC" id="2.7.1.26"/>
    </reaction>
</comment>
<keyword evidence="6 15" id="KW-0808">Transferase</keyword>
<organism evidence="17 18">
    <name type="scientific">Candidatus Atopostipes pullistercoris</name>
    <dbReference type="NCBI Taxonomy" id="2838467"/>
    <lineage>
        <taxon>Bacteria</taxon>
        <taxon>Bacillati</taxon>
        <taxon>Bacillota</taxon>
        <taxon>Bacilli</taxon>
        <taxon>Lactobacillales</taxon>
        <taxon>Carnobacteriaceae</taxon>
        <taxon>Atopostipes</taxon>
    </lineage>
</organism>
<dbReference type="Pfam" id="PF06574">
    <property type="entry name" value="FAD_syn"/>
    <property type="match status" value="1"/>
</dbReference>
<evidence type="ECO:0000256" key="15">
    <source>
        <dbReference type="PIRNR" id="PIRNR004491"/>
    </source>
</evidence>
<evidence type="ECO:0000256" key="2">
    <source>
        <dbReference type="ARBA" id="ARBA00004726"/>
    </source>
</evidence>
<dbReference type="SUPFAM" id="SSF82114">
    <property type="entry name" value="Riboflavin kinase-like"/>
    <property type="match status" value="1"/>
</dbReference>
<evidence type="ECO:0000256" key="1">
    <source>
        <dbReference type="ARBA" id="ARBA00002121"/>
    </source>
</evidence>
<dbReference type="GO" id="GO:0009398">
    <property type="term" value="P:FMN biosynthetic process"/>
    <property type="evidence" value="ECO:0007669"/>
    <property type="project" value="UniProtKB-UniRule"/>
</dbReference>
<dbReference type="FunFam" id="2.40.30.30:FF:000003">
    <property type="entry name" value="Riboflavin biosynthesis protein"/>
    <property type="match status" value="1"/>
</dbReference>
<dbReference type="Gene3D" id="3.40.50.620">
    <property type="entry name" value="HUPs"/>
    <property type="match status" value="1"/>
</dbReference>
<keyword evidence="8 15" id="KW-0547">Nucleotide-binding</keyword>
<dbReference type="GO" id="GO:0006747">
    <property type="term" value="P:FAD biosynthetic process"/>
    <property type="evidence" value="ECO:0007669"/>
    <property type="project" value="UniProtKB-UniRule"/>
</dbReference>
<evidence type="ECO:0000256" key="6">
    <source>
        <dbReference type="ARBA" id="ARBA00022679"/>
    </source>
</evidence>
<sequence>MKTIKIKHPYNKDEIVNEDIVLILGYFDGVHLAHQKVIKEGVRIGREKNLKVALMTFNRHPSIVYRKLNAGQYANLTQPNQKAKLIESLGVDILYEVFFNSEFGNMPPQEFVDRYIVDWHAKVVVAGFDYTYGRADIASMAQLSDYAKGRFDIVQVGEAKEAGETISSTLIRQYIKNGEIDKANAMLGYSYETLGFVIHGDARGRELGYPTANIYSHPYTYLPGVGIYAVWFIVKGKRYMGMASIGYNVTFKNQSELSVEVNILDFNEEIYGDDVQIEWVAYLRGEVQFDGAEELIHQLQKDEEATRRILKAEED</sequence>
<evidence type="ECO:0000256" key="5">
    <source>
        <dbReference type="ARBA" id="ARBA00022643"/>
    </source>
</evidence>
<keyword evidence="5 15" id="KW-0288">FMN</keyword>
<evidence type="ECO:0000256" key="12">
    <source>
        <dbReference type="ARBA" id="ARBA00023268"/>
    </source>
</evidence>
<dbReference type="InterPro" id="IPR015864">
    <property type="entry name" value="FAD_synthase"/>
</dbReference>
<keyword evidence="10 15" id="KW-0274">FAD</keyword>
<dbReference type="SUPFAM" id="SSF52374">
    <property type="entry name" value="Nucleotidylyl transferase"/>
    <property type="match status" value="1"/>
</dbReference>
<evidence type="ECO:0000256" key="14">
    <source>
        <dbReference type="ARBA" id="ARBA00049494"/>
    </source>
</evidence>